<evidence type="ECO:0000313" key="1">
    <source>
        <dbReference type="EMBL" id="MFD1462604.1"/>
    </source>
</evidence>
<name>A0ABW4DFZ7_9BACL</name>
<evidence type="ECO:0000313" key="2">
    <source>
        <dbReference type="Proteomes" id="UP001597340"/>
    </source>
</evidence>
<reference evidence="2" key="1">
    <citation type="journal article" date="2019" name="Int. J. Syst. Evol. Microbiol.">
        <title>The Global Catalogue of Microorganisms (GCM) 10K type strain sequencing project: providing services to taxonomists for standard genome sequencing and annotation.</title>
        <authorList>
            <consortium name="The Broad Institute Genomics Platform"/>
            <consortium name="The Broad Institute Genome Sequencing Center for Infectious Disease"/>
            <person name="Wu L."/>
            <person name="Ma J."/>
        </authorList>
    </citation>
    <scope>NUCLEOTIDE SEQUENCE [LARGE SCALE GENOMIC DNA]</scope>
    <source>
        <strain evidence="2">CCM 9147</strain>
    </source>
</reference>
<protein>
    <submittedName>
        <fullName evidence="1">Uncharacterized protein</fullName>
    </submittedName>
</protein>
<dbReference type="RefSeq" id="WP_377570523.1">
    <property type="nucleotide sequence ID" value="NZ_JBHTNZ010000019.1"/>
</dbReference>
<gene>
    <name evidence="1" type="ORF">ACFQ5D_14595</name>
</gene>
<comment type="caution">
    <text evidence="1">The sequence shown here is derived from an EMBL/GenBank/DDBJ whole genome shotgun (WGS) entry which is preliminary data.</text>
</comment>
<keyword evidence="2" id="KW-1185">Reference proteome</keyword>
<organism evidence="1 2">
    <name type="scientific">Paenibacillus farraposensis</name>
    <dbReference type="NCBI Taxonomy" id="2807095"/>
    <lineage>
        <taxon>Bacteria</taxon>
        <taxon>Bacillati</taxon>
        <taxon>Bacillota</taxon>
        <taxon>Bacilli</taxon>
        <taxon>Bacillales</taxon>
        <taxon>Paenibacillaceae</taxon>
        <taxon>Paenibacillus</taxon>
    </lineage>
</organism>
<sequence length="207" mass="24370">MIHPLYQDLLGTNGWQDIQQLFTVLNWTTEYVVLRNFECLPNQYHLELHGDIDLLVKDAVEVSFITNATKVFLEEYRVHYQINIAGKTVFFDFRYIGDNYYCNDWEMSILRNKELSHKGFFIPNQEDYFFSLIYHAFIHKPTIAQDYIERLIAMASKLNIEHFSYQTLTNNKELKLFLDAYMSKKGYHYSVPNDLSVFFNSAALGGG</sequence>
<dbReference type="EMBL" id="JBHTNZ010000019">
    <property type="protein sequence ID" value="MFD1462604.1"/>
    <property type="molecule type" value="Genomic_DNA"/>
</dbReference>
<dbReference type="Proteomes" id="UP001597340">
    <property type="component" value="Unassembled WGS sequence"/>
</dbReference>
<accession>A0ABW4DFZ7</accession>
<proteinExistence type="predicted"/>